<comment type="similarity">
    <text evidence="1 7">Belongs to the FGGY kinase family.</text>
</comment>
<evidence type="ECO:0000313" key="10">
    <source>
        <dbReference type="EMBL" id="KAK0515695.1"/>
    </source>
</evidence>
<evidence type="ECO:0000259" key="9">
    <source>
        <dbReference type="Pfam" id="PF02782"/>
    </source>
</evidence>
<dbReference type="CDD" id="cd07776">
    <property type="entry name" value="ASKHA_NBD_FGGY_SpXK-like"/>
    <property type="match status" value="1"/>
</dbReference>
<keyword evidence="7" id="KW-0067">ATP-binding</keyword>
<dbReference type="PANTHER" id="PTHR10196:SF57">
    <property type="entry name" value="XYLULOSE KINASE"/>
    <property type="match status" value="1"/>
</dbReference>
<keyword evidence="7" id="KW-0119">Carbohydrate metabolism</keyword>
<keyword evidence="4 7" id="KW-0418">Kinase</keyword>
<protein>
    <recommendedName>
        <fullName evidence="7">Xylulose kinase</fullName>
        <ecNumber evidence="7">2.7.1.17</ecNumber>
    </recommendedName>
</protein>
<dbReference type="InterPro" id="IPR042024">
    <property type="entry name" value="D-XK_euk"/>
</dbReference>
<proteinExistence type="inferred from homology"/>
<dbReference type="Gene3D" id="3.30.420.40">
    <property type="match status" value="2"/>
</dbReference>
<dbReference type="FunFam" id="3.30.420.40:FF:000118">
    <property type="entry name" value="Xylulose kinase 2"/>
    <property type="match status" value="1"/>
</dbReference>
<dbReference type="EC" id="2.7.1.17" evidence="7"/>
<dbReference type="PANTHER" id="PTHR10196">
    <property type="entry name" value="SUGAR KINASE"/>
    <property type="match status" value="1"/>
</dbReference>
<keyword evidence="2 7" id="KW-0859">Xylose metabolism</keyword>
<dbReference type="GO" id="GO:0042732">
    <property type="term" value="P:D-xylose metabolic process"/>
    <property type="evidence" value="ECO:0007669"/>
    <property type="project" value="UniProtKB-UniRule"/>
</dbReference>
<dbReference type="EMBL" id="JAFEKC020000003">
    <property type="protein sequence ID" value="KAK0515695.1"/>
    <property type="molecule type" value="Genomic_DNA"/>
</dbReference>
<keyword evidence="7" id="KW-0547">Nucleotide-binding</keyword>
<reference evidence="10" key="1">
    <citation type="submission" date="2023-03" db="EMBL/GenBank/DDBJ databases">
        <title>Complete genome of Cladonia borealis.</title>
        <authorList>
            <person name="Park H."/>
        </authorList>
    </citation>
    <scope>NUCLEOTIDE SEQUENCE</scope>
    <source>
        <strain evidence="10">ANT050790</strain>
    </source>
</reference>
<dbReference type="Proteomes" id="UP001166286">
    <property type="component" value="Unassembled WGS sequence"/>
</dbReference>
<evidence type="ECO:0000256" key="6">
    <source>
        <dbReference type="ARBA" id="ARBA00048885"/>
    </source>
</evidence>
<sequence length="588" mass="64474">MADSSPLYLGFDLSTQQLKGIAVTSDLRVSYEAVFDFDADASGFDITKGVMTNEAEREVFAPVAMWLQAVDTVLQSLKSKGIDFGRVMGLSGAGQQHGSVYWNKEGEYALKNLDKDQTLQSQLDGAFSYPYSPNWQDASTQEQCDIFDRHLGDEAQLAINTGSKAHHRFTGPQILRFRTKHAEEYRKTSRISLVSSFLASIFLGRIAPIDISDVCGMNLWDVQAGKYNEKLLALAAGTSDTSHLRSKLGDIPEDGGGSFGEVSPYFVQRFGFNSSCKIIPFTGDNPSTILALPLRPLDAMVSLGTSTTFLMSTPHYKPDPAVHFFNHPTTPGLYMFMLCYKNGGLAREQIRDSLPSNLPDPSDPWSLFNHHATHTPPLGCPTPISPLKLALYFPRPEIVPNVPAGTYRFTYTPRTPTTPPSLSTTTSSWSLPQDDCRAILESQLLSLRLRSRNIVAPPHPNPHSLPPQPRRIYLVGGAAQNPAIAKLAGEILGGAEGVYRLDVGGNACALGSAYKAVWAVERGPGESFESLIGERWREEEFTKKVAEGYDEELYREYEKGVEALEVVEEEVLRGERVEVGTSGAGQVG</sequence>
<evidence type="ECO:0000256" key="7">
    <source>
        <dbReference type="RuleBase" id="RU367058"/>
    </source>
</evidence>
<dbReference type="SUPFAM" id="SSF53067">
    <property type="entry name" value="Actin-like ATPase domain"/>
    <property type="match status" value="2"/>
</dbReference>
<dbReference type="Pfam" id="PF02782">
    <property type="entry name" value="FGGY_C"/>
    <property type="match status" value="1"/>
</dbReference>
<dbReference type="Pfam" id="PF00370">
    <property type="entry name" value="FGGY_N"/>
    <property type="match status" value="1"/>
</dbReference>
<evidence type="ECO:0000256" key="1">
    <source>
        <dbReference type="ARBA" id="ARBA00009156"/>
    </source>
</evidence>
<dbReference type="GO" id="GO:0005829">
    <property type="term" value="C:cytosol"/>
    <property type="evidence" value="ECO:0007669"/>
    <property type="project" value="TreeGrafter"/>
</dbReference>
<organism evidence="10 11">
    <name type="scientific">Cladonia borealis</name>
    <dbReference type="NCBI Taxonomy" id="184061"/>
    <lineage>
        <taxon>Eukaryota</taxon>
        <taxon>Fungi</taxon>
        <taxon>Dikarya</taxon>
        <taxon>Ascomycota</taxon>
        <taxon>Pezizomycotina</taxon>
        <taxon>Lecanoromycetes</taxon>
        <taxon>OSLEUM clade</taxon>
        <taxon>Lecanoromycetidae</taxon>
        <taxon>Lecanorales</taxon>
        <taxon>Lecanorineae</taxon>
        <taxon>Cladoniaceae</taxon>
        <taxon>Cladonia</taxon>
    </lineage>
</organism>
<dbReference type="GO" id="GO:0005997">
    <property type="term" value="P:xylulose metabolic process"/>
    <property type="evidence" value="ECO:0007669"/>
    <property type="project" value="TreeGrafter"/>
</dbReference>
<evidence type="ECO:0000256" key="2">
    <source>
        <dbReference type="ARBA" id="ARBA00022629"/>
    </source>
</evidence>
<dbReference type="InterPro" id="IPR043129">
    <property type="entry name" value="ATPase_NBD"/>
</dbReference>
<accession>A0AA39R6E6</accession>
<evidence type="ECO:0000256" key="5">
    <source>
        <dbReference type="ARBA" id="ARBA00025184"/>
    </source>
</evidence>
<feature type="domain" description="Carbohydrate kinase FGGY C-terminal" evidence="9">
    <location>
        <begin position="299"/>
        <end position="519"/>
    </location>
</feature>
<dbReference type="GO" id="GO:0004856">
    <property type="term" value="F:D-xylulokinase activity"/>
    <property type="evidence" value="ECO:0007669"/>
    <property type="project" value="UniProtKB-UniRule"/>
</dbReference>
<name>A0AA39R6E6_9LECA</name>
<comment type="function">
    <text evidence="5 7">Highly specific D-xylulose kinase which participates in the catabolism of xylose. Xylose is a major component of hemicelluloses such as xylan. Most fungi utilize D-xylose via three enzymatic reactions, xylose reductase (XR), xylitol dehydrogenase (XDH), and xylulokinase, to form xylulose 5-phosphate, which enters pentose phosphate pathway.</text>
</comment>
<evidence type="ECO:0000256" key="3">
    <source>
        <dbReference type="ARBA" id="ARBA00022679"/>
    </source>
</evidence>
<keyword evidence="3 7" id="KW-0808">Transferase</keyword>
<comment type="caution">
    <text evidence="10">The sequence shown here is derived from an EMBL/GenBank/DDBJ whole genome shotgun (WGS) entry which is preliminary data.</text>
</comment>
<dbReference type="AlphaFoldDB" id="A0AA39R6E6"/>
<dbReference type="InterPro" id="IPR018484">
    <property type="entry name" value="FGGY_N"/>
</dbReference>
<keyword evidence="11" id="KW-1185">Reference proteome</keyword>
<dbReference type="GO" id="GO:0005524">
    <property type="term" value="F:ATP binding"/>
    <property type="evidence" value="ECO:0007669"/>
    <property type="project" value="UniProtKB-UniRule"/>
</dbReference>
<comment type="catalytic activity">
    <reaction evidence="6 7">
        <text>D-xylulose + ATP = D-xylulose 5-phosphate + ADP + H(+)</text>
        <dbReference type="Rhea" id="RHEA:10964"/>
        <dbReference type="ChEBI" id="CHEBI:15378"/>
        <dbReference type="ChEBI" id="CHEBI:17140"/>
        <dbReference type="ChEBI" id="CHEBI:30616"/>
        <dbReference type="ChEBI" id="CHEBI:57737"/>
        <dbReference type="ChEBI" id="CHEBI:456216"/>
        <dbReference type="EC" id="2.7.1.17"/>
    </reaction>
</comment>
<gene>
    <name evidence="10" type="ORF">JMJ35_001729</name>
</gene>
<evidence type="ECO:0000313" key="11">
    <source>
        <dbReference type="Proteomes" id="UP001166286"/>
    </source>
</evidence>
<evidence type="ECO:0000259" key="8">
    <source>
        <dbReference type="Pfam" id="PF00370"/>
    </source>
</evidence>
<feature type="domain" description="Carbohydrate kinase FGGY N-terminal" evidence="8">
    <location>
        <begin position="135"/>
        <end position="290"/>
    </location>
</feature>
<evidence type="ECO:0000256" key="4">
    <source>
        <dbReference type="ARBA" id="ARBA00022777"/>
    </source>
</evidence>
<dbReference type="InterPro" id="IPR018485">
    <property type="entry name" value="FGGY_C"/>
</dbReference>